<keyword evidence="3" id="KW-0238">DNA-binding</keyword>
<dbReference type="SUPFAM" id="SSF46785">
    <property type="entry name" value="Winged helix' DNA-binding domain"/>
    <property type="match status" value="1"/>
</dbReference>
<dbReference type="InterPro" id="IPR036390">
    <property type="entry name" value="WH_DNA-bd_sf"/>
</dbReference>
<evidence type="ECO:0000256" key="3">
    <source>
        <dbReference type="ARBA" id="ARBA00023125"/>
    </source>
</evidence>
<evidence type="ECO:0000256" key="4">
    <source>
        <dbReference type="ARBA" id="ARBA00023163"/>
    </source>
</evidence>
<dbReference type="AlphaFoldDB" id="A0A1A8TEH8"/>
<gene>
    <name evidence="6" type="primary">nodD2_1</name>
    <name evidence="6" type="ORF">MSP8886_02079</name>
</gene>
<dbReference type="PANTHER" id="PTHR30118:SF15">
    <property type="entry name" value="TRANSCRIPTIONAL REGULATORY PROTEIN"/>
    <property type="match status" value="1"/>
</dbReference>
<feature type="domain" description="HTH lysR-type" evidence="5">
    <location>
        <begin position="4"/>
        <end position="61"/>
    </location>
</feature>
<dbReference type="PROSITE" id="PS50931">
    <property type="entry name" value="HTH_LYSR"/>
    <property type="match status" value="1"/>
</dbReference>
<keyword evidence="4" id="KW-0804">Transcription</keyword>
<comment type="similarity">
    <text evidence="1">Belongs to the LysR transcriptional regulatory family.</text>
</comment>
<dbReference type="EMBL" id="FLOB01000004">
    <property type="protein sequence ID" value="SBS31350.1"/>
    <property type="molecule type" value="Genomic_DNA"/>
</dbReference>
<dbReference type="Proteomes" id="UP000092544">
    <property type="component" value="Unassembled WGS sequence"/>
</dbReference>
<dbReference type="GO" id="GO:0003677">
    <property type="term" value="F:DNA binding"/>
    <property type="evidence" value="ECO:0007669"/>
    <property type="project" value="UniProtKB-KW"/>
</dbReference>
<dbReference type="InterPro" id="IPR000847">
    <property type="entry name" value="LysR_HTH_N"/>
</dbReference>
<dbReference type="InterPro" id="IPR005119">
    <property type="entry name" value="LysR_subst-bd"/>
</dbReference>
<dbReference type="RefSeq" id="WP_067016064.1">
    <property type="nucleotide sequence ID" value="NZ_FLOB01000004.1"/>
</dbReference>
<organism evidence="6 7">
    <name type="scientific">Marinomonas spartinae</name>
    <dbReference type="NCBI Taxonomy" id="1792290"/>
    <lineage>
        <taxon>Bacteria</taxon>
        <taxon>Pseudomonadati</taxon>
        <taxon>Pseudomonadota</taxon>
        <taxon>Gammaproteobacteria</taxon>
        <taxon>Oceanospirillales</taxon>
        <taxon>Oceanospirillaceae</taxon>
        <taxon>Marinomonas</taxon>
    </lineage>
</organism>
<dbReference type="SUPFAM" id="SSF53850">
    <property type="entry name" value="Periplasmic binding protein-like II"/>
    <property type="match status" value="1"/>
</dbReference>
<keyword evidence="7" id="KW-1185">Reference proteome</keyword>
<dbReference type="Gene3D" id="1.10.10.10">
    <property type="entry name" value="Winged helix-like DNA-binding domain superfamily/Winged helix DNA-binding domain"/>
    <property type="match status" value="1"/>
</dbReference>
<evidence type="ECO:0000313" key="6">
    <source>
        <dbReference type="EMBL" id="SBS31350.1"/>
    </source>
</evidence>
<proteinExistence type="inferred from homology"/>
<reference evidence="6 7" key="1">
    <citation type="submission" date="2016-06" db="EMBL/GenBank/DDBJ databases">
        <authorList>
            <person name="Kjaerup R.B."/>
            <person name="Dalgaard T.S."/>
            <person name="Juul-Madsen H.R."/>
        </authorList>
    </citation>
    <scope>NUCLEOTIDE SEQUENCE [LARGE SCALE GENOMIC DNA]</scope>
    <source>
        <strain evidence="6 7">CECT 8886</strain>
    </source>
</reference>
<name>A0A1A8TEH8_9GAMM</name>
<dbReference type="Gene3D" id="3.40.190.10">
    <property type="entry name" value="Periplasmic binding protein-like II"/>
    <property type="match status" value="2"/>
</dbReference>
<evidence type="ECO:0000256" key="1">
    <source>
        <dbReference type="ARBA" id="ARBA00009437"/>
    </source>
</evidence>
<dbReference type="CDD" id="cd08460">
    <property type="entry name" value="PBP2_DntR_like_1"/>
    <property type="match status" value="1"/>
</dbReference>
<evidence type="ECO:0000259" key="5">
    <source>
        <dbReference type="PROSITE" id="PS50931"/>
    </source>
</evidence>
<protein>
    <submittedName>
        <fullName evidence="6">Nodulation protein D 2</fullName>
    </submittedName>
</protein>
<dbReference type="Pfam" id="PF03466">
    <property type="entry name" value="LysR_substrate"/>
    <property type="match status" value="1"/>
</dbReference>
<keyword evidence="2" id="KW-0805">Transcription regulation</keyword>
<accession>A0A1A8TEH8</accession>
<sequence>MAEPDLNLLVALDALLTEESVAGAARRLKLSASAMSRTLNRLRVVTKDPLLVRAGRHMVLTPYAQGIRNRTRDTVFEARNILNPLSSPLNLSTLKRTFTIRANDGFIEAFAASLISAVAISAPLVRLRFASKSEKNVKYLREGQADLEIGVLDDTMGPEIRLQALFRDRFSGVVRKNHPLHKTDSITPEQYVSYGHVIASRRGLTKGPVDNALTALGLERHIAAIVPSFPAVLTVIQTSDLVGLVPDSFLNNHKKLNGHEMSAFHTFELPVKTDTITISQMWHPRLDKDLAHRWLRTLVLDVCQQKMPN</sequence>
<dbReference type="InterPro" id="IPR050389">
    <property type="entry name" value="LysR-type_TF"/>
</dbReference>
<dbReference type="InterPro" id="IPR036388">
    <property type="entry name" value="WH-like_DNA-bd_sf"/>
</dbReference>
<dbReference type="STRING" id="1792290.MSP8886_02079"/>
<evidence type="ECO:0000313" key="7">
    <source>
        <dbReference type="Proteomes" id="UP000092544"/>
    </source>
</evidence>
<dbReference type="Pfam" id="PF00126">
    <property type="entry name" value="HTH_1"/>
    <property type="match status" value="1"/>
</dbReference>
<evidence type="ECO:0000256" key="2">
    <source>
        <dbReference type="ARBA" id="ARBA00023015"/>
    </source>
</evidence>
<dbReference type="OrthoDB" id="8839911at2"/>
<dbReference type="GO" id="GO:0003700">
    <property type="term" value="F:DNA-binding transcription factor activity"/>
    <property type="evidence" value="ECO:0007669"/>
    <property type="project" value="InterPro"/>
</dbReference>
<dbReference type="PANTHER" id="PTHR30118">
    <property type="entry name" value="HTH-TYPE TRANSCRIPTIONAL REGULATOR LEUO-RELATED"/>
    <property type="match status" value="1"/>
</dbReference>